<keyword evidence="2" id="KW-1185">Reference proteome</keyword>
<evidence type="ECO:0008006" key="3">
    <source>
        <dbReference type="Google" id="ProtNLM"/>
    </source>
</evidence>
<evidence type="ECO:0000313" key="1">
    <source>
        <dbReference type="EMBL" id="GBP95030.1"/>
    </source>
</evidence>
<protein>
    <recommendedName>
        <fullName evidence="3">Mariner Mos1 transposase</fullName>
    </recommendedName>
</protein>
<name>A0A4C2A4C8_EUMVA</name>
<gene>
    <name evidence="1" type="ORF">EVAR_91837_1</name>
</gene>
<comment type="caution">
    <text evidence="1">The sequence shown here is derived from an EMBL/GenBank/DDBJ whole genome shotgun (WGS) entry which is preliminary data.</text>
</comment>
<accession>A0A4C2A4C8</accession>
<sequence length="104" mass="11657">MGTTWPHVNIHSKTEYSWKKTVMLCILWDQLGVVYRHDKIILLYDNDPPYVAVPRVLALPENPTSVFIRTHGSGAVASMAATRFATRHARLLGGAIRGSDRPFP</sequence>
<reference evidence="1 2" key="1">
    <citation type="journal article" date="2019" name="Commun. Biol.">
        <title>The bagworm genome reveals a unique fibroin gene that provides high tensile strength.</title>
        <authorList>
            <person name="Kono N."/>
            <person name="Nakamura H."/>
            <person name="Ohtoshi R."/>
            <person name="Tomita M."/>
            <person name="Numata K."/>
            <person name="Arakawa K."/>
        </authorList>
    </citation>
    <scope>NUCLEOTIDE SEQUENCE [LARGE SCALE GENOMIC DNA]</scope>
</reference>
<organism evidence="1 2">
    <name type="scientific">Eumeta variegata</name>
    <name type="common">Bagworm moth</name>
    <name type="synonym">Eumeta japonica</name>
    <dbReference type="NCBI Taxonomy" id="151549"/>
    <lineage>
        <taxon>Eukaryota</taxon>
        <taxon>Metazoa</taxon>
        <taxon>Ecdysozoa</taxon>
        <taxon>Arthropoda</taxon>
        <taxon>Hexapoda</taxon>
        <taxon>Insecta</taxon>
        <taxon>Pterygota</taxon>
        <taxon>Neoptera</taxon>
        <taxon>Endopterygota</taxon>
        <taxon>Lepidoptera</taxon>
        <taxon>Glossata</taxon>
        <taxon>Ditrysia</taxon>
        <taxon>Tineoidea</taxon>
        <taxon>Psychidae</taxon>
        <taxon>Oiketicinae</taxon>
        <taxon>Eumeta</taxon>
    </lineage>
</organism>
<dbReference type="Proteomes" id="UP000299102">
    <property type="component" value="Unassembled WGS sequence"/>
</dbReference>
<dbReference type="AlphaFoldDB" id="A0A4C2A4C8"/>
<dbReference type="EMBL" id="BGZK01002576">
    <property type="protein sequence ID" value="GBP95030.1"/>
    <property type="molecule type" value="Genomic_DNA"/>
</dbReference>
<proteinExistence type="predicted"/>
<evidence type="ECO:0000313" key="2">
    <source>
        <dbReference type="Proteomes" id="UP000299102"/>
    </source>
</evidence>